<organism evidence="7 8">
    <name type="scientific">Channa argus</name>
    <name type="common">Northern snakehead</name>
    <name type="synonym">Ophicephalus argus</name>
    <dbReference type="NCBI Taxonomy" id="215402"/>
    <lineage>
        <taxon>Eukaryota</taxon>
        <taxon>Metazoa</taxon>
        <taxon>Chordata</taxon>
        <taxon>Craniata</taxon>
        <taxon>Vertebrata</taxon>
        <taxon>Euteleostomi</taxon>
        <taxon>Actinopterygii</taxon>
        <taxon>Neopterygii</taxon>
        <taxon>Teleostei</taxon>
        <taxon>Neoteleostei</taxon>
        <taxon>Acanthomorphata</taxon>
        <taxon>Anabantaria</taxon>
        <taxon>Anabantiformes</taxon>
        <taxon>Channoidei</taxon>
        <taxon>Channidae</taxon>
        <taxon>Channa</taxon>
    </lineage>
</organism>
<dbReference type="GO" id="GO:0060287">
    <property type="term" value="P:epithelial cilium movement involved in determination of left/right asymmetry"/>
    <property type="evidence" value="ECO:0007669"/>
    <property type="project" value="TreeGrafter"/>
</dbReference>
<dbReference type="PANTHER" id="PTHR18962:SF0">
    <property type="entry name" value="COILED-COIL DOMAIN-CONTAINING PROTEIN 39"/>
    <property type="match status" value="1"/>
</dbReference>
<sequence>MWSSLNTSLAEIAWEERFAIPETNTENKAFIEEIHTKEVELVQLENKLEKNKDQKQLLAEFLKNGRQELENTEALCKAIEREEELERHLTALRERETGRLAQENAKMENELRSLAERRNMLENQIFKAKQKLEEFRNQMNWDQQTMDAFLEESACKDEDAMAIIKYVQQDEQRIKSLTLAIEKKTLGANEKRKALDKELTETVSAQIALDKTTENLQQVHLEAQQLVHQWENTIKQMKQRDAEMHQCALQLAQANQTIRERNTTITERKHLLETQRKNNKETERKIIIANQHSVNLQQDLKEQDKCCSGLQDELGSCKGTLNRATSEVEAMTTNISRIKKDIQDFNSKLQKARAYNAALEEKLKVVTQTAFTEEERAAQMDQFLKDEEQAVKVSCLSILNHELAFCYRGSWIRIVVIRIIKIYLYYITILFSYSKKLNVELRDCKEELSQPSLDTKIFYLGRKLGRLQGDLLSDEKQMLDMKIAELTKALEEKKKTANMLTNTLKESEDDIRRLRKEMEKSETQKRDLAKKVDEFILLCNTCKKELKTLRLRKQDKMVEHNIMKIEVKRIRTLLYNKTDTVLSLEKRSLELQKTMKEREDEIKVYKEMLIQQLKISEQERQRLSTELNEKWFKIDKMKKRFEIVACSMAPPEGEEEKSQAYYITKAAQEKEELKRKGDSLDAKMQKMELENRALKNTNQLFNNSNSKFRKSLNKINESSPEYQEKLKLEEQLRAAEDLVKYKRKQFQELQLDLQEMNNTLESLLQEEQVESDKIEHKRSLINKLNKEFASQQEKIERATKQYSKLTKEIRKSKNSKTETFEEKDIKLRELKEFNKSVDKMLNEVMDDNSDLRSVLEKYFLQANLSLPHSCSTPSSHLSSKTNSAHSSVSLRSPASSASSSPGVSAVHSPVVKTVELGLDLKVTFPPLASSRCSSSASSNRSNTSKKKNH</sequence>
<dbReference type="InterPro" id="IPR033290">
    <property type="entry name" value="CCDC39"/>
</dbReference>
<protein>
    <recommendedName>
        <fullName evidence="2">Coiled-coil domain-containing protein 39</fullName>
    </recommendedName>
</protein>
<evidence type="ECO:0000256" key="5">
    <source>
        <dbReference type="SAM" id="Coils"/>
    </source>
</evidence>
<evidence type="ECO:0000313" key="8">
    <source>
        <dbReference type="Proteomes" id="UP000503349"/>
    </source>
</evidence>
<evidence type="ECO:0000256" key="1">
    <source>
        <dbReference type="ARBA" id="ARBA00005805"/>
    </source>
</evidence>
<feature type="region of interest" description="Disordered" evidence="6">
    <location>
        <begin position="926"/>
        <end position="949"/>
    </location>
</feature>
<evidence type="ECO:0000256" key="3">
    <source>
        <dbReference type="ARBA" id="ARBA00023054"/>
    </source>
</evidence>
<keyword evidence="8" id="KW-1185">Reference proteome</keyword>
<evidence type="ECO:0000256" key="2">
    <source>
        <dbReference type="ARBA" id="ARBA00016725"/>
    </source>
</evidence>
<gene>
    <name evidence="7" type="ORF">EXN66_Car014793</name>
</gene>
<evidence type="ECO:0000256" key="4">
    <source>
        <dbReference type="ARBA" id="ARBA00045182"/>
    </source>
</evidence>
<dbReference type="PANTHER" id="PTHR18962">
    <property type="entry name" value="COILED-COIL DOMAIN-CONTAINING PROTEIN 39"/>
    <property type="match status" value="1"/>
</dbReference>
<evidence type="ECO:0000313" key="7">
    <source>
        <dbReference type="EMBL" id="KAF3699106.1"/>
    </source>
</evidence>
<dbReference type="GO" id="GO:0060285">
    <property type="term" value="P:cilium-dependent cell motility"/>
    <property type="evidence" value="ECO:0007669"/>
    <property type="project" value="TreeGrafter"/>
</dbReference>
<feature type="coiled-coil region" evidence="5">
    <location>
        <begin position="476"/>
        <end position="531"/>
    </location>
</feature>
<feature type="coiled-coil region" evidence="5">
    <location>
        <begin position="581"/>
        <end position="626"/>
    </location>
</feature>
<feature type="coiled-coil region" evidence="5">
    <location>
        <begin position="27"/>
        <end position="138"/>
    </location>
</feature>
<reference evidence="8" key="2">
    <citation type="submission" date="2019-02" db="EMBL/GenBank/DDBJ databases">
        <title>Opniocepnalus argus Var Kimnra genome.</title>
        <authorList>
            <person name="Zhou C."/>
            <person name="Xiao S."/>
        </authorList>
    </citation>
    <scope>NUCLEOTIDE SEQUENCE [LARGE SCALE GENOMIC DNA]</scope>
</reference>
<feature type="region of interest" description="Disordered" evidence="6">
    <location>
        <begin position="870"/>
        <end position="906"/>
    </location>
</feature>
<dbReference type="AlphaFoldDB" id="A0A6G1QAC8"/>
<keyword evidence="3 5" id="KW-0175">Coiled coil</keyword>
<accession>A0A6G1QAC8</accession>
<dbReference type="GO" id="GO:0005576">
    <property type="term" value="C:extracellular region"/>
    <property type="evidence" value="ECO:0007669"/>
    <property type="project" value="GOC"/>
</dbReference>
<comment type="function">
    <text evidence="4">Required for assembly of dynein regulatory complex (DRC) and inner dynein arm (IDA) complexes, which are responsible for ciliary beat regulation, thereby playing a central role in motility in cilia and flagella. Probably acts together with CCDC40 to form a molecular ruler that determines the 96 nanometer (nm) repeat length and arrangements of components in cilia and flagella. Not required for outer dynein arm complexes assembly.</text>
</comment>
<feature type="coiled-coil region" evidence="5">
    <location>
        <begin position="663"/>
        <end position="815"/>
    </location>
</feature>
<proteinExistence type="inferred from homology"/>
<dbReference type="GO" id="GO:0036159">
    <property type="term" value="P:inner dynein arm assembly"/>
    <property type="evidence" value="ECO:0007669"/>
    <property type="project" value="InterPro"/>
</dbReference>
<dbReference type="Pfam" id="PF24161">
    <property type="entry name" value="CCDC39"/>
    <property type="match status" value="2"/>
</dbReference>
<feature type="coiled-coil region" evidence="5">
    <location>
        <begin position="321"/>
        <end position="369"/>
    </location>
</feature>
<dbReference type="EMBL" id="CM015725">
    <property type="protein sequence ID" value="KAF3699106.1"/>
    <property type="molecule type" value="Genomic_DNA"/>
</dbReference>
<reference evidence="7 8" key="1">
    <citation type="submission" date="2019-02" db="EMBL/GenBank/DDBJ databases">
        <title>Opniocepnalus argus genome.</title>
        <authorList>
            <person name="Zhou C."/>
            <person name="Xiao S."/>
        </authorList>
    </citation>
    <scope>NUCLEOTIDE SEQUENCE [LARGE SCALE GENOMIC DNA]</scope>
    <source>
        <strain evidence="7">OARG1902GOOAL</strain>
        <tissue evidence="7">Muscle</tissue>
    </source>
</reference>
<dbReference type="GO" id="GO:0005930">
    <property type="term" value="C:axoneme"/>
    <property type="evidence" value="ECO:0007669"/>
    <property type="project" value="InterPro"/>
</dbReference>
<feature type="coiled-coil region" evidence="5">
    <location>
        <begin position="209"/>
        <end position="240"/>
    </location>
</feature>
<evidence type="ECO:0000256" key="6">
    <source>
        <dbReference type="SAM" id="MobiDB-lite"/>
    </source>
</evidence>
<feature type="compositionally biased region" description="Low complexity" evidence="6">
    <location>
        <begin position="928"/>
        <end position="942"/>
    </location>
</feature>
<name>A0A6G1QAC8_CHAAH</name>
<comment type="similarity">
    <text evidence="1">Belongs to the CCDC39 family.</text>
</comment>
<dbReference type="Proteomes" id="UP000503349">
    <property type="component" value="Chromosome 14"/>
</dbReference>